<dbReference type="KEGG" id="cqu:CpipJ_CPIJ015552"/>
<accession>B0X8K4</accession>
<dbReference type="VEuPathDB" id="VectorBase:CPIJ015552"/>
<evidence type="ECO:0000256" key="1">
    <source>
        <dbReference type="SAM" id="Phobius"/>
    </source>
</evidence>
<proteinExistence type="predicted"/>
<reference evidence="3" key="2">
    <citation type="submission" date="2021-02" db="UniProtKB">
        <authorList>
            <consortium name="EnsemblMetazoa"/>
        </authorList>
    </citation>
    <scope>IDENTIFICATION</scope>
    <source>
        <strain evidence="3">JHB</strain>
    </source>
</reference>
<reference evidence="2" key="1">
    <citation type="submission" date="2007-03" db="EMBL/GenBank/DDBJ databases">
        <title>Annotation of Culex pipiens quinquefasciatus.</title>
        <authorList>
            <consortium name="The Broad Institute Genome Sequencing Platform"/>
            <person name="Atkinson P.W."/>
            <person name="Hemingway J."/>
            <person name="Christensen B.M."/>
            <person name="Higgs S."/>
            <person name="Kodira C."/>
            <person name="Hannick L."/>
            <person name="Megy K."/>
            <person name="O'Leary S."/>
            <person name="Pearson M."/>
            <person name="Haas B.J."/>
            <person name="Mauceli E."/>
            <person name="Wortman J.R."/>
            <person name="Lee N.H."/>
            <person name="Guigo R."/>
            <person name="Stanke M."/>
            <person name="Alvarado L."/>
            <person name="Amedeo P."/>
            <person name="Antoine C.H."/>
            <person name="Arensburger P."/>
            <person name="Bidwell S.L."/>
            <person name="Crawford M."/>
            <person name="Camaro F."/>
            <person name="Devon K."/>
            <person name="Engels R."/>
            <person name="Hammond M."/>
            <person name="Howarth C."/>
            <person name="Koehrsen M."/>
            <person name="Lawson D."/>
            <person name="Montgomery P."/>
            <person name="Nene V."/>
            <person name="Nusbaum C."/>
            <person name="Puiu D."/>
            <person name="Romero-Severson J."/>
            <person name="Severson D.W."/>
            <person name="Shumway M."/>
            <person name="Sisk P."/>
            <person name="Stolte C."/>
            <person name="Zeng Q."/>
            <person name="Eisenstadt E."/>
            <person name="Fraser-Liggett C."/>
            <person name="Strausberg R."/>
            <person name="Galagan J."/>
            <person name="Birren B."/>
            <person name="Collins F.H."/>
        </authorList>
    </citation>
    <scope>NUCLEOTIDE SEQUENCE [LARGE SCALE GENOMIC DNA]</scope>
    <source>
        <strain evidence="2">JHB</strain>
    </source>
</reference>
<feature type="transmembrane region" description="Helical" evidence="1">
    <location>
        <begin position="6"/>
        <end position="23"/>
    </location>
</feature>
<sequence length="76" mass="8632">SYLLYYIVQISVGSLVVVTHAYLKVRDAPRLRYLDEHKFTHTWEMLMVIYCTAETTGAAKSTFLLDGCCIQDSANP</sequence>
<evidence type="ECO:0000313" key="4">
    <source>
        <dbReference type="Proteomes" id="UP000002320"/>
    </source>
</evidence>
<dbReference type="HOGENOM" id="CLU_2661543_0_0_1"/>
<dbReference type="AlphaFoldDB" id="B0X8K4"/>
<dbReference type="EMBL" id="DS232492">
    <property type="protein sequence ID" value="EDS42596.1"/>
    <property type="molecule type" value="Genomic_DNA"/>
</dbReference>
<keyword evidence="4" id="KW-1185">Reference proteome</keyword>
<feature type="non-terminal residue" evidence="2">
    <location>
        <position position="1"/>
    </location>
</feature>
<keyword evidence="1" id="KW-0472">Membrane</keyword>
<keyword evidence="1" id="KW-0812">Transmembrane</keyword>
<name>B0X8K4_CULQU</name>
<dbReference type="EnsemblMetazoa" id="CPIJ015552-RA">
    <property type="protein sequence ID" value="CPIJ015552-PA"/>
    <property type="gene ID" value="CPIJ015552"/>
</dbReference>
<organism>
    <name type="scientific">Culex quinquefasciatus</name>
    <name type="common">Southern house mosquito</name>
    <name type="synonym">Culex pungens</name>
    <dbReference type="NCBI Taxonomy" id="7176"/>
    <lineage>
        <taxon>Eukaryota</taxon>
        <taxon>Metazoa</taxon>
        <taxon>Ecdysozoa</taxon>
        <taxon>Arthropoda</taxon>
        <taxon>Hexapoda</taxon>
        <taxon>Insecta</taxon>
        <taxon>Pterygota</taxon>
        <taxon>Neoptera</taxon>
        <taxon>Endopterygota</taxon>
        <taxon>Diptera</taxon>
        <taxon>Nematocera</taxon>
        <taxon>Culicoidea</taxon>
        <taxon>Culicidae</taxon>
        <taxon>Culicinae</taxon>
        <taxon>Culicini</taxon>
        <taxon>Culex</taxon>
        <taxon>Culex</taxon>
    </lineage>
</organism>
<dbReference type="Proteomes" id="UP000002320">
    <property type="component" value="Unassembled WGS sequence"/>
</dbReference>
<protein>
    <submittedName>
        <fullName evidence="2 3">Uncharacterized protein</fullName>
    </submittedName>
</protein>
<evidence type="ECO:0000313" key="2">
    <source>
        <dbReference type="EMBL" id="EDS42596.1"/>
    </source>
</evidence>
<keyword evidence="1" id="KW-1133">Transmembrane helix</keyword>
<evidence type="ECO:0000313" key="3">
    <source>
        <dbReference type="EnsemblMetazoa" id="CPIJ015552-PA"/>
    </source>
</evidence>
<dbReference type="InParanoid" id="B0X8K4"/>
<gene>
    <name evidence="3" type="primary">6049176</name>
    <name evidence="2" type="ORF">CpipJ_CPIJ015552</name>
</gene>